<evidence type="ECO:0000313" key="3">
    <source>
        <dbReference type="Proteomes" id="UP001458880"/>
    </source>
</evidence>
<evidence type="ECO:0000256" key="1">
    <source>
        <dbReference type="SAM" id="MobiDB-lite"/>
    </source>
</evidence>
<feature type="region of interest" description="Disordered" evidence="1">
    <location>
        <begin position="998"/>
        <end position="1026"/>
    </location>
</feature>
<protein>
    <submittedName>
        <fullName evidence="2">Uncharacterized protein</fullName>
    </submittedName>
</protein>
<dbReference type="Proteomes" id="UP001458880">
    <property type="component" value="Unassembled WGS sequence"/>
</dbReference>
<feature type="compositionally biased region" description="Basic and acidic residues" evidence="1">
    <location>
        <begin position="1015"/>
        <end position="1026"/>
    </location>
</feature>
<feature type="compositionally biased region" description="Polar residues" evidence="1">
    <location>
        <begin position="623"/>
        <end position="638"/>
    </location>
</feature>
<evidence type="ECO:0000313" key="2">
    <source>
        <dbReference type="EMBL" id="KAK9729845.1"/>
    </source>
</evidence>
<organism evidence="2 3">
    <name type="scientific">Popillia japonica</name>
    <name type="common">Japanese beetle</name>
    <dbReference type="NCBI Taxonomy" id="7064"/>
    <lineage>
        <taxon>Eukaryota</taxon>
        <taxon>Metazoa</taxon>
        <taxon>Ecdysozoa</taxon>
        <taxon>Arthropoda</taxon>
        <taxon>Hexapoda</taxon>
        <taxon>Insecta</taxon>
        <taxon>Pterygota</taxon>
        <taxon>Neoptera</taxon>
        <taxon>Endopterygota</taxon>
        <taxon>Coleoptera</taxon>
        <taxon>Polyphaga</taxon>
        <taxon>Scarabaeiformia</taxon>
        <taxon>Scarabaeidae</taxon>
        <taxon>Rutelinae</taxon>
        <taxon>Popillia</taxon>
    </lineage>
</organism>
<feature type="region of interest" description="Disordered" evidence="1">
    <location>
        <begin position="408"/>
        <end position="433"/>
    </location>
</feature>
<feature type="region of interest" description="Disordered" evidence="1">
    <location>
        <begin position="505"/>
        <end position="529"/>
    </location>
</feature>
<name>A0AAW1L781_POPJA</name>
<proteinExistence type="predicted"/>
<keyword evidence="3" id="KW-1185">Reference proteome</keyword>
<feature type="compositionally biased region" description="Polar residues" evidence="1">
    <location>
        <begin position="520"/>
        <end position="529"/>
    </location>
</feature>
<feature type="compositionally biased region" description="Low complexity" evidence="1">
    <location>
        <begin position="505"/>
        <end position="514"/>
    </location>
</feature>
<feature type="region of interest" description="Disordered" evidence="1">
    <location>
        <begin position="797"/>
        <end position="823"/>
    </location>
</feature>
<dbReference type="EMBL" id="JASPKY010000157">
    <property type="protein sequence ID" value="KAK9729845.1"/>
    <property type="molecule type" value="Genomic_DNA"/>
</dbReference>
<accession>A0AAW1L781</accession>
<feature type="compositionally biased region" description="Basic and acidic residues" evidence="1">
    <location>
        <begin position="797"/>
        <end position="811"/>
    </location>
</feature>
<reference evidence="2 3" key="1">
    <citation type="journal article" date="2024" name="BMC Genomics">
        <title>De novo assembly and annotation of Popillia japonica's genome with initial clues to its potential as an invasive pest.</title>
        <authorList>
            <person name="Cucini C."/>
            <person name="Boschi S."/>
            <person name="Funari R."/>
            <person name="Cardaioli E."/>
            <person name="Iannotti N."/>
            <person name="Marturano G."/>
            <person name="Paoli F."/>
            <person name="Bruttini M."/>
            <person name="Carapelli A."/>
            <person name="Frati F."/>
            <person name="Nardi F."/>
        </authorList>
    </citation>
    <scope>NUCLEOTIDE SEQUENCE [LARGE SCALE GENOMIC DNA]</scope>
    <source>
        <strain evidence="2">DMR45628</strain>
    </source>
</reference>
<comment type="caution">
    <text evidence="2">The sequence shown here is derived from an EMBL/GenBank/DDBJ whole genome shotgun (WGS) entry which is preliminary data.</text>
</comment>
<feature type="compositionally biased region" description="Pro residues" evidence="1">
    <location>
        <begin position="1004"/>
        <end position="1014"/>
    </location>
</feature>
<gene>
    <name evidence="2" type="ORF">QE152_g15745</name>
</gene>
<sequence>MMENRERDDLNALTSQVLDYYKTYSQNRNFSSYLRGTIPNLGSAGDGIVAVEVREVANDEEETTPFVSVQSDNDENNINLGNVIEEPGRIPSPTSSVTSNRKLEWDNLADIGYGNCRKQKNLHKSLSLPLLTTLEKIQLGQRKLHVSAESNVIDHGTQTQGIIKNSPLESISSESYKKSSLLSSNTTTSFNENVPTIDTSSSVSSVSKLVSLRTETDLTDIEETVVDNKVLNSLQKLIGLPMAESTPNNVKEGGNTGKTGKVQEDKDEKLLSSNKEYPVESENVTELKCIAKCLRNNIKQLSLTKPLTVECFDHKQILDKDIQTSALNEIKTTSVAIQTDNYQENDNAIESTIYPVYEDRRVIEYVKHSDFPDEPSLRSVGTNTDSDLRISQCNSFEYLYAVQISDGSKTSKTQSNTPSPSPSDEGKSQKKGIATETEITSDLSSKTNPLAELISAKLSQHVVSDVEKSIAILQKLLKSKKYDKVTKQYYIKKIVQKIVKCNYSSGSSTNSATSPETDDNQNQGNTSNEPTKILTEMQQRQEAMPQMPVILSTNDNLKLAKRRQLNIKTFSSEILPEQPIIESSVNLKRSSKLKDARFTIASKYNQYATSDEVSQIGDVIPDNLSSHPPSPQTTMETSESSRKSSFKNWKEHTTKSEKLLEDKLNRIHSTDTTSDDSDLLNFAKKERENQISWINNKIKHLNKLKIMLQKKKKQKMPDVEKLIQPQFEDVAEKNKTTSVYVITTERSSATTSTSYKTSAKSLPSKSTSKKCDCLYTKSGSLRCDSSDCPVLNYNSDKSSKRSNFDVRKDTEMPPPLTRLPDFEEGTGIENARLIASEIYPGETPNSCVRRYVFEMPMSVEEHTVQKQYNELFREKYICKPCIPKLPDCNIRTDTQNAKLIASDICKGSSPNTCIRRYIFEIPVCEEDVPCRKTSRPCSPRFVDATSMLSSYKKSNYSIGRTVTCRHHNLDKLKVCDCKPKPPPPRPCNCKEPRTMKDAEVQIEIPPPPPPSPPPHQDHVTVKSQEQ</sequence>
<feature type="region of interest" description="Disordered" evidence="1">
    <location>
        <begin position="618"/>
        <end position="652"/>
    </location>
</feature>
<dbReference type="AlphaFoldDB" id="A0AAW1L781"/>
<feature type="compositionally biased region" description="Polar residues" evidence="1">
    <location>
        <begin position="408"/>
        <end position="418"/>
    </location>
</feature>